<dbReference type="KEGG" id="nde:NIDE0622"/>
<protein>
    <recommendedName>
        <fullName evidence="3">Lipocalin-like domain-containing protein</fullName>
    </recommendedName>
</protein>
<reference evidence="1 2" key="1">
    <citation type="journal article" date="2010" name="Proc. Natl. Acad. Sci. U.S.A.">
        <title>A Nitrospira metagenome illuminates the physiology and evolution of globally important nitrite-oxidizing bacteria.</title>
        <authorList>
            <person name="Lucker S."/>
            <person name="Wagner M."/>
            <person name="Maixner F."/>
            <person name="Pelletier E."/>
            <person name="Koch H."/>
            <person name="Vacherie B."/>
            <person name="Rattei T."/>
            <person name="Sinninghe Damste J."/>
            <person name="Spieck E."/>
            <person name="Le Paslier D."/>
            <person name="Daims H."/>
        </authorList>
    </citation>
    <scope>NUCLEOTIDE SEQUENCE [LARGE SCALE GENOMIC DNA]</scope>
</reference>
<name>D8PAY5_9BACT</name>
<dbReference type="eggNOG" id="ENOG5034C9Q">
    <property type="taxonomic scope" value="Bacteria"/>
</dbReference>
<evidence type="ECO:0008006" key="3">
    <source>
        <dbReference type="Google" id="ProtNLM"/>
    </source>
</evidence>
<proteinExistence type="predicted"/>
<evidence type="ECO:0000313" key="1">
    <source>
        <dbReference type="EMBL" id="CBK40394.1"/>
    </source>
</evidence>
<evidence type="ECO:0000313" key="2">
    <source>
        <dbReference type="Proteomes" id="UP000001660"/>
    </source>
</evidence>
<dbReference type="HOGENOM" id="CLU_160513_0_0_0"/>
<gene>
    <name evidence="1" type="ORF">NIDE0622</name>
</gene>
<dbReference type="AlphaFoldDB" id="D8PAY5"/>
<accession>D8PAY5</accession>
<sequence>MSESLAPHVLLGRWEKLPHSPCAQRYPDTLEFRERGLYVGRSDPPGAFSLWDAGTFELLDPQHLRLSTANDALVTYDVSWQQDRLTFVDADGCEFAYRKMT</sequence>
<dbReference type="EMBL" id="FP929003">
    <property type="protein sequence ID" value="CBK40394.1"/>
    <property type="molecule type" value="Genomic_DNA"/>
</dbReference>
<dbReference type="Proteomes" id="UP000001660">
    <property type="component" value="Chromosome"/>
</dbReference>
<organism evidence="1 2">
    <name type="scientific">Nitrospira defluvii</name>
    <dbReference type="NCBI Taxonomy" id="330214"/>
    <lineage>
        <taxon>Bacteria</taxon>
        <taxon>Pseudomonadati</taxon>
        <taxon>Nitrospirota</taxon>
        <taxon>Nitrospiria</taxon>
        <taxon>Nitrospirales</taxon>
        <taxon>Nitrospiraceae</taxon>
        <taxon>Nitrospira</taxon>
    </lineage>
</organism>
<dbReference type="OrthoDB" id="960444at2"/>
<keyword evidence="2" id="KW-1185">Reference proteome</keyword>